<dbReference type="GeneID" id="98063246"/>
<name>A0A2K9P428_9FIRM</name>
<evidence type="ECO:0000256" key="2">
    <source>
        <dbReference type="ARBA" id="ARBA00023180"/>
    </source>
</evidence>
<dbReference type="KEGG" id="mpec:B9O19_01867"/>
<dbReference type="EMBL" id="CP020991">
    <property type="protein sequence ID" value="AUO20016.1"/>
    <property type="molecule type" value="Genomic_DNA"/>
</dbReference>
<accession>A0A2K9P428</accession>
<dbReference type="InterPro" id="IPR011050">
    <property type="entry name" value="Pectin_lyase_fold/virulence"/>
</dbReference>
<dbReference type="PANTHER" id="PTHR42970">
    <property type="entry name" value="PECTATE LYASE C-RELATED"/>
    <property type="match status" value="1"/>
</dbReference>
<sequence>MRKRGVLLFCIIIFSIVCTAVLPVWADGEKVLAFPGAEGGGKYAMGARASENPEVYHVTTLESTGPGSLTEAVSKSNRIVVFDVGGTISYDKWKQLRIESNTTILGQTAPGEGITIEGTDLSDFAGKSNIIIRYLKIRPGDRLEKEVDGISMQYISDVIIDHCSVSWAVDELVSVYSGSSENQRYELGKNVTVQNCLMSEALNLSRHQKGEHGYGSIFGTDNSTLYHNVYAHNKSRNPAIYREIQNVNVANNVIYDWGGTASYGGQPHSINYLTFKPCTVNYVNNFYRWGPSSGAEVRNVFYNIENETPDISKSSFYFSGNVIDGVDTITNDNLIGVTNLNNAVILDKPIDLGEYEVPQETAFDTYNSILDTVGASIPKRDAIDAKVITDIKNGTGHIINSPKEVGGYINSEPVYRRFEISQDWKEKNGMGSYAESDIVSEGKWKGYTWIEAYVYNMDEMSGRPTNPDVVVQSPAIAANQDKVMGLTVDKGEWKVINEGESFNYSAVAFPKSGTQITKIELYDGDMLIDTVESDKIEVDIFPSSGVHYYTCRAYNGKNESANSATAIVCVNPAGVVPEEFKYEVLGTKWYKESAGASMDENGIITVGGSGRIKSKNSCGFLYRAVSGDFSAVVKVEDIPRYKDRIRAGLMLTDKPADNSKLAMISDNLDRMGENISIITRKVEKENIAQVYMRNKNGMEISNSNSDYNTQLDQYRIPEYLRIERRDNLIKFSVSDDGADWTNNPRQPYEIMFESLPETLYVGLGVESNPGTYPKPLYSMAKFSNFKIIEYNKLAETERWEIEDLRDNVVSISNKLNEGEITPDGKHINVYAAVYDDTESGCLLNQCAVGSFTTDKNLNKYDVQLDTGSGILDISKTKLFLWDDNMRPVQLFQQQDS</sequence>
<keyword evidence="4" id="KW-1185">Reference proteome</keyword>
<dbReference type="SUPFAM" id="SSF51126">
    <property type="entry name" value="Pectin lyase-like"/>
    <property type="match status" value="1"/>
</dbReference>
<evidence type="ECO:0000313" key="4">
    <source>
        <dbReference type="Proteomes" id="UP000235589"/>
    </source>
</evidence>
<gene>
    <name evidence="3" type="ORF">B9O19_01867</name>
</gene>
<dbReference type="InterPro" id="IPR012334">
    <property type="entry name" value="Pectin_lyas_fold"/>
</dbReference>
<dbReference type="AlphaFoldDB" id="A0A2K9P428"/>
<protein>
    <submittedName>
        <fullName evidence="3">Pectate lyase family 1</fullName>
    </submittedName>
</protein>
<proteinExistence type="predicted"/>
<organism evidence="3 4">
    <name type="scientific">Monoglobus pectinilyticus</name>
    <dbReference type="NCBI Taxonomy" id="1981510"/>
    <lineage>
        <taxon>Bacteria</taxon>
        <taxon>Bacillati</taxon>
        <taxon>Bacillota</taxon>
        <taxon>Clostridia</taxon>
        <taxon>Monoglobales</taxon>
        <taxon>Monoglobaceae</taxon>
        <taxon>Monoglobus</taxon>
    </lineage>
</organism>
<keyword evidence="2" id="KW-0325">Glycoprotein</keyword>
<keyword evidence="1" id="KW-0479">Metal-binding</keyword>
<dbReference type="GO" id="GO:0016829">
    <property type="term" value="F:lyase activity"/>
    <property type="evidence" value="ECO:0007669"/>
    <property type="project" value="UniProtKB-KW"/>
</dbReference>
<reference evidence="3 4" key="1">
    <citation type="submission" date="2017-04" db="EMBL/GenBank/DDBJ databases">
        <title>Monoglobus pectinilyticus 14 draft genome.</title>
        <authorList>
            <person name="Kim C."/>
            <person name="Rosendale D.I."/>
            <person name="Kelly W.J."/>
            <person name="Tannock G.W."/>
            <person name="Patchett M.L."/>
            <person name="Jordens J.Z."/>
        </authorList>
    </citation>
    <scope>NUCLEOTIDE SEQUENCE [LARGE SCALE GENOMIC DNA]</scope>
    <source>
        <strain evidence="3 4">14</strain>
    </source>
</reference>
<dbReference type="PANTHER" id="PTHR42970:SF1">
    <property type="entry name" value="PECTATE LYASE C-RELATED"/>
    <property type="match status" value="1"/>
</dbReference>
<dbReference type="RefSeq" id="WP_102366167.1">
    <property type="nucleotide sequence ID" value="NZ_CP020991.1"/>
</dbReference>
<dbReference type="InterPro" id="IPR052063">
    <property type="entry name" value="Polysaccharide_Lyase_1"/>
</dbReference>
<dbReference type="Proteomes" id="UP000235589">
    <property type="component" value="Chromosome"/>
</dbReference>
<dbReference type="OrthoDB" id="9804686at2"/>
<evidence type="ECO:0000256" key="1">
    <source>
        <dbReference type="ARBA" id="ARBA00022723"/>
    </source>
</evidence>
<dbReference type="Gene3D" id="2.160.20.10">
    <property type="entry name" value="Single-stranded right-handed beta-helix, Pectin lyase-like"/>
    <property type="match status" value="1"/>
</dbReference>
<evidence type="ECO:0000313" key="3">
    <source>
        <dbReference type="EMBL" id="AUO20016.1"/>
    </source>
</evidence>
<dbReference type="Gene3D" id="2.60.120.200">
    <property type="match status" value="1"/>
</dbReference>
<keyword evidence="3" id="KW-0456">Lyase</keyword>
<dbReference type="GO" id="GO:0046872">
    <property type="term" value="F:metal ion binding"/>
    <property type="evidence" value="ECO:0007669"/>
    <property type="project" value="UniProtKB-KW"/>
</dbReference>